<proteinExistence type="inferred from homology"/>
<feature type="domain" description="HpcH/HpaI aldolase/citrate lyase" evidence="5">
    <location>
        <begin position="297"/>
        <end position="393"/>
    </location>
</feature>
<evidence type="ECO:0000313" key="7">
    <source>
        <dbReference type="Proteomes" id="UP000594261"/>
    </source>
</evidence>
<dbReference type="InterPro" id="IPR040442">
    <property type="entry name" value="Pyrv_kinase-like_dom_sf"/>
</dbReference>
<dbReference type="EnsemblPlants" id="QL02p029191:mrna">
    <property type="protein sequence ID" value="QL02p029191:mrna"/>
    <property type="gene ID" value="QL02p029191"/>
</dbReference>
<dbReference type="PANTHER" id="PTHR30502">
    <property type="entry name" value="2-KETO-3-DEOXY-L-RHAMNONATE ALDOLASE"/>
    <property type="match status" value="1"/>
</dbReference>
<dbReference type="Gene3D" id="3.20.20.60">
    <property type="entry name" value="Phosphoenolpyruvate-binding domains"/>
    <property type="match status" value="2"/>
</dbReference>
<dbReference type="Gramene" id="QL02p029191:mrna">
    <property type="protein sequence ID" value="QL02p029191:mrna"/>
    <property type="gene ID" value="QL02p029191"/>
</dbReference>
<evidence type="ECO:0000259" key="5">
    <source>
        <dbReference type="Pfam" id="PF03328"/>
    </source>
</evidence>
<keyword evidence="4" id="KW-0472">Membrane</keyword>
<dbReference type="Proteomes" id="UP000594261">
    <property type="component" value="Chromosome 2"/>
</dbReference>
<accession>A0A7N2KV89</accession>
<protein>
    <recommendedName>
        <fullName evidence="5">HpcH/HpaI aldolase/citrate lyase domain-containing protein</fullName>
    </recommendedName>
</protein>
<comment type="similarity">
    <text evidence="1">Belongs to the HpcH/HpaI aldolase family.</text>
</comment>
<dbReference type="InParanoid" id="A0A7N2KV89"/>
<dbReference type="AlphaFoldDB" id="A0A7N2KV89"/>
<evidence type="ECO:0000256" key="2">
    <source>
        <dbReference type="ARBA" id="ARBA00022723"/>
    </source>
</evidence>
<evidence type="ECO:0000256" key="3">
    <source>
        <dbReference type="ARBA" id="ARBA00023239"/>
    </source>
</evidence>
<reference evidence="7" key="1">
    <citation type="journal article" date="2016" name="G3 (Bethesda)">
        <title>First Draft Assembly and Annotation of the Genome of a California Endemic Oak Quercus lobata Nee (Fagaceae).</title>
        <authorList>
            <person name="Sork V.L."/>
            <person name="Fitz-Gibbon S.T."/>
            <person name="Puiu D."/>
            <person name="Crepeau M."/>
            <person name="Gugger P.F."/>
            <person name="Sherman R."/>
            <person name="Stevens K."/>
            <person name="Langley C.H."/>
            <person name="Pellegrini M."/>
            <person name="Salzberg S.L."/>
        </authorList>
    </citation>
    <scope>NUCLEOTIDE SEQUENCE [LARGE SCALE GENOMIC DNA]</scope>
    <source>
        <strain evidence="7">cv. SW786</strain>
    </source>
</reference>
<feature type="transmembrane region" description="Helical" evidence="4">
    <location>
        <begin position="247"/>
        <end position="264"/>
    </location>
</feature>
<dbReference type="InterPro" id="IPR050251">
    <property type="entry name" value="HpcH-HpaI_aldolase"/>
</dbReference>
<dbReference type="Pfam" id="PF03328">
    <property type="entry name" value="HpcH_HpaI"/>
    <property type="match status" value="2"/>
</dbReference>
<reference evidence="6" key="2">
    <citation type="submission" date="2021-01" db="UniProtKB">
        <authorList>
            <consortium name="EnsemblPlants"/>
        </authorList>
    </citation>
    <scope>IDENTIFICATION</scope>
</reference>
<sequence>MASSHTPKTLKAFLNKANEEPLYGLFLLSFSPTLAEIVGHAGYDFVVVDMEHGHGGISEALPCLQSLAAIQTPAILRLPESSAEWAKKALNLGPQGIMFPVIDDLELAKKAVSYYQYPPNGNFISLSLCLALSSLTFSLCAGGWASMSWWCGFGSVVAGGFGSWRLVDFGFWVRDWHGFGSIVAGGFGLELGFGFWVWDRCGFGSVVAGGFGLELVAAWGRGLWLGIDLAWGCGYGDDARGGGKGQMWVSFVWIFALIVLWVSVHGGGGVGCCCGGVSDGFFHGGGGGDGILVAELVVESMEAVKNIKEIATVEGVDCVMMGPFDLSVGMGWMRDPANEKGKEVVRVAEKAVLDSDSETYLAGCAMPNDGPDELTRRGYRMVCGGADVGFFRSAAVDDVKRFRNPRFPSFGLSAMGHVRGLEHVIL</sequence>
<dbReference type="SUPFAM" id="SSF51621">
    <property type="entry name" value="Phosphoenolpyruvate/pyruvate domain"/>
    <property type="match status" value="2"/>
</dbReference>
<dbReference type="PANTHER" id="PTHR30502:SF0">
    <property type="entry name" value="PHOSPHOENOLPYRUVATE CARBOXYLASE FAMILY PROTEIN"/>
    <property type="match status" value="1"/>
</dbReference>
<name>A0A7N2KV89_QUELO</name>
<dbReference type="GO" id="GO:0016832">
    <property type="term" value="F:aldehyde-lyase activity"/>
    <property type="evidence" value="ECO:0007669"/>
    <property type="project" value="TreeGrafter"/>
</dbReference>
<keyword evidence="2" id="KW-0479">Metal-binding</keyword>
<keyword evidence="4" id="KW-0812">Transmembrane</keyword>
<dbReference type="GO" id="GO:0005737">
    <property type="term" value="C:cytoplasm"/>
    <property type="evidence" value="ECO:0007669"/>
    <property type="project" value="TreeGrafter"/>
</dbReference>
<keyword evidence="7" id="KW-1185">Reference proteome</keyword>
<dbReference type="GO" id="GO:0046872">
    <property type="term" value="F:metal ion binding"/>
    <property type="evidence" value="ECO:0007669"/>
    <property type="project" value="UniProtKB-KW"/>
</dbReference>
<dbReference type="InterPro" id="IPR005000">
    <property type="entry name" value="Aldolase/citrate-lyase_domain"/>
</dbReference>
<keyword evidence="3" id="KW-0456">Lyase</keyword>
<evidence type="ECO:0000256" key="4">
    <source>
        <dbReference type="SAM" id="Phobius"/>
    </source>
</evidence>
<evidence type="ECO:0000313" key="6">
    <source>
        <dbReference type="EnsemblPlants" id="QL02p029191:mrna"/>
    </source>
</evidence>
<organism evidence="6 7">
    <name type="scientific">Quercus lobata</name>
    <name type="common">Valley oak</name>
    <dbReference type="NCBI Taxonomy" id="97700"/>
    <lineage>
        <taxon>Eukaryota</taxon>
        <taxon>Viridiplantae</taxon>
        <taxon>Streptophyta</taxon>
        <taxon>Embryophyta</taxon>
        <taxon>Tracheophyta</taxon>
        <taxon>Spermatophyta</taxon>
        <taxon>Magnoliopsida</taxon>
        <taxon>eudicotyledons</taxon>
        <taxon>Gunneridae</taxon>
        <taxon>Pentapetalae</taxon>
        <taxon>rosids</taxon>
        <taxon>fabids</taxon>
        <taxon>Fagales</taxon>
        <taxon>Fagaceae</taxon>
        <taxon>Quercus</taxon>
    </lineage>
</organism>
<dbReference type="InterPro" id="IPR015813">
    <property type="entry name" value="Pyrv/PenolPyrv_kinase-like_dom"/>
</dbReference>
<keyword evidence="4" id="KW-1133">Transmembrane helix</keyword>
<evidence type="ECO:0000256" key="1">
    <source>
        <dbReference type="ARBA" id="ARBA00005568"/>
    </source>
</evidence>
<feature type="transmembrane region" description="Helical" evidence="4">
    <location>
        <begin position="179"/>
        <end position="198"/>
    </location>
</feature>
<feature type="transmembrane region" description="Helical" evidence="4">
    <location>
        <begin position="123"/>
        <end position="141"/>
    </location>
</feature>
<feature type="domain" description="HpcH/HpaI aldolase/citrate lyase" evidence="5">
    <location>
        <begin position="23"/>
        <end position="121"/>
    </location>
</feature>